<organism evidence="2 3">
    <name type="scientific">Streptomyces sp. 900129855</name>
    <dbReference type="NCBI Taxonomy" id="3155129"/>
    <lineage>
        <taxon>Bacteria</taxon>
        <taxon>Bacillati</taxon>
        <taxon>Actinomycetota</taxon>
        <taxon>Actinomycetes</taxon>
        <taxon>Kitasatosporales</taxon>
        <taxon>Streptomycetaceae</taxon>
        <taxon>Streptomyces</taxon>
    </lineage>
</organism>
<name>A0ABV2ZM57_9ACTN</name>
<evidence type="ECO:0000313" key="3">
    <source>
        <dbReference type="Proteomes" id="UP001550739"/>
    </source>
</evidence>
<feature type="transmembrane region" description="Helical" evidence="1">
    <location>
        <begin position="43"/>
        <end position="71"/>
    </location>
</feature>
<evidence type="ECO:0000256" key="1">
    <source>
        <dbReference type="SAM" id="Phobius"/>
    </source>
</evidence>
<dbReference type="RefSeq" id="WP_361704902.1">
    <property type="nucleotide sequence ID" value="NZ_JBEZVE010000012.1"/>
</dbReference>
<gene>
    <name evidence="2" type="ORF">AB0E89_24350</name>
</gene>
<evidence type="ECO:0000313" key="2">
    <source>
        <dbReference type="EMBL" id="MEU3783641.1"/>
    </source>
</evidence>
<sequence length="101" mass="10835">MDWSVVVMGCLLVLLGLGFRRWDQAKMRKGTSPRQGAPFHSRWLPLLLGLGLIVGKVPKMMGAPFAVVMIADSVNGVLAFTAVVGMVVQAARWAGSRPSAE</sequence>
<protein>
    <submittedName>
        <fullName evidence="2">Uncharacterized protein</fullName>
    </submittedName>
</protein>
<comment type="caution">
    <text evidence="2">The sequence shown here is derived from an EMBL/GenBank/DDBJ whole genome shotgun (WGS) entry which is preliminary data.</text>
</comment>
<keyword evidence="3" id="KW-1185">Reference proteome</keyword>
<keyword evidence="1" id="KW-0812">Transmembrane</keyword>
<accession>A0ABV2ZM57</accession>
<dbReference type="EMBL" id="JBEZVE010000012">
    <property type="protein sequence ID" value="MEU3783641.1"/>
    <property type="molecule type" value="Genomic_DNA"/>
</dbReference>
<keyword evidence="1" id="KW-0472">Membrane</keyword>
<reference evidence="2 3" key="1">
    <citation type="submission" date="2024-06" db="EMBL/GenBank/DDBJ databases">
        <title>The Natural Products Discovery Center: Release of the First 8490 Sequenced Strains for Exploring Actinobacteria Biosynthetic Diversity.</title>
        <authorList>
            <person name="Kalkreuter E."/>
            <person name="Kautsar S.A."/>
            <person name="Yang D."/>
            <person name="Bader C.D."/>
            <person name="Teijaro C.N."/>
            <person name="Fluegel L."/>
            <person name="Davis C.M."/>
            <person name="Simpson J.R."/>
            <person name="Lauterbach L."/>
            <person name="Steele A.D."/>
            <person name="Gui C."/>
            <person name="Meng S."/>
            <person name="Li G."/>
            <person name="Viehrig K."/>
            <person name="Ye F."/>
            <person name="Su P."/>
            <person name="Kiefer A.F."/>
            <person name="Nichols A."/>
            <person name="Cepeda A.J."/>
            <person name="Yan W."/>
            <person name="Fan B."/>
            <person name="Jiang Y."/>
            <person name="Adhikari A."/>
            <person name="Zheng C.-J."/>
            <person name="Schuster L."/>
            <person name="Cowan T.M."/>
            <person name="Smanski M.J."/>
            <person name="Chevrette M.G."/>
            <person name="De Carvalho L.P.S."/>
            <person name="Shen B."/>
        </authorList>
    </citation>
    <scope>NUCLEOTIDE SEQUENCE [LARGE SCALE GENOMIC DNA]</scope>
    <source>
        <strain evidence="2 3">NPDC033843</strain>
    </source>
</reference>
<proteinExistence type="predicted"/>
<dbReference type="Proteomes" id="UP001550739">
    <property type="component" value="Unassembled WGS sequence"/>
</dbReference>
<feature type="transmembrane region" description="Helical" evidence="1">
    <location>
        <begin position="77"/>
        <end position="95"/>
    </location>
</feature>
<keyword evidence="1" id="KW-1133">Transmembrane helix</keyword>
<feature type="transmembrane region" description="Helical" evidence="1">
    <location>
        <begin position="6"/>
        <end position="22"/>
    </location>
</feature>